<accession>A0A4Q2V8D1</accession>
<dbReference type="InterPro" id="IPR039555">
    <property type="entry name" value="TraF/TrbB"/>
</dbReference>
<dbReference type="InterPro" id="IPR006597">
    <property type="entry name" value="Sel1-like"/>
</dbReference>
<feature type="signal peptide" evidence="2">
    <location>
        <begin position="1"/>
        <end position="25"/>
    </location>
</feature>
<dbReference type="InterPro" id="IPR011990">
    <property type="entry name" value="TPR-like_helical_dom_sf"/>
</dbReference>
<dbReference type="SMART" id="SM00671">
    <property type="entry name" value="SEL1"/>
    <property type="match status" value="3"/>
</dbReference>
<sequence length="650" mass="72126">MDSGAALMVAVGGLAMVALVLVGAAKPDGHRAGAARDRKAPKSPTTSPDRVGVSPRRAGAGGDEDEGTALPQSTLMIPPPDEARIQAIAPNNDLLVTAIRESTQDTTKLTACLLLSQSASTSKADARTKKKAVELVTQRLKNQDVAMLRARGDVARKGLYGYERNEELAYRLYSKATRSVEAGWNGALMLYRRSPNGVSASDARLILDLLQKSGAATQNSRGLVGSYSHYVAGLLNEAGTAGKPDLKKAFIHYRTSARNAYVPGAYHYMRLLVQSIPKLPTTEKGVVMQEIRMMVNRWKWQSPEIMFLAGDIYAARWLPDEDGFMAQYHWRMAARMGAAREIADFEGALKTRAQQAGDPFKNTEEGWFWYQVDPEPKETLKVEEVPPQPNKQAPAVIQLGKPKKPEALSVDWFQTEYPRLLNNAVDNPTDENVQAYRYATRVMLDKASNFTRTFQRQSLLDPLLDESVRSPFSSAMRGSYQRWSLEQKRKATEAISKKAGLWVFLDDKCHFCSLQYPIVERTAKERGFEVIYITPDGERPSWLMGKSDVRKDDGQGRHLKIQVRPAVALVAPPDNITVITQGMLSQDLLEERILIAGDAAGLVTGQARKDAFPEERGILTTEDIKEIGRALEKDPKAIVPRAQDKIQKRY</sequence>
<name>A0A4Q2V8D1_FUSOX</name>
<protein>
    <recommendedName>
        <fullName evidence="5">Conjugal transfer protein</fullName>
    </recommendedName>
</protein>
<dbReference type="Proteomes" id="UP000290540">
    <property type="component" value="Unassembled WGS sequence"/>
</dbReference>
<dbReference type="Pfam" id="PF13728">
    <property type="entry name" value="TraF"/>
    <property type="match status" value="1"/>
</dbReference>
<comment type="caution">
    <text evidence="3">The sequence shown here is derived from an EMBL/GenBank/DDBJ whole genome shotgun (WGS) entry which is preliminary data.</text>
</comment>
<gene>
    <name evidence="3" type="ORF">BFJ63_vAg13532</name>
</gene>
<dbReference type="EMBL" id="MQTW01000147">
    <property type="protein sequence ID" value="RYC83585.1"/>
    <property type="molecule type" value="Genomic_DNA"/>
</dbReference>
<evidence type="ECO:0000313" key="3">
    <source>
        <dbReference type="EMBL" id="RYC83585.1"/>
    </source>
</evidence>
<dbReference type="InterPro" id="IPR036249">
    <property type="entry name" value="Thioredoxin-like_sf"/>
</dbReference>
<dbReference type="Gene3D" id="1.25.40.10">
    <property type="entry name" value="Tetratricopeptide repeat domain"/>
    <property type="match status" value="1"/>
</dbReference>
<feature type="chain" id="PRO_5020749227" description="Conjugal transfer protein" evidence="2">
    <location>
        <begin position="26"/>
        <end position="650"/>
    </location>
</feature>
<organism evidence="3 4">
    <name type="scientific">Fusarium oxysporum f. sp. narcissi</name>
    <dbReference type="NCBI Taxonomy" id="451672"/>
    <lineage>
        <taxon>Eukaryota</taxon>
        <taxon>Fungi</taxon>
        <taxon>Dikarya</taxon>
        <taxon>Ascomycota</taxon>
        <taxon>Pezizomycotina</taxon>
        <taxon>Sordariomycetes</taxon>
        <taxon>Hypocreomycetidae</taxon>
        <taxon>Hypocreales</taxon>
        <taxon>Nectriaceae</taxon>
        <taxon>Fusarium</taxon>
        <taxon>Fusarium oxysporum species complex</taxon>
    </lineage>
</organism>
<proteinExistence type="predicted"/>
<feature type="compositionally biased region" description="Basic and acidic residues" evidence="1">
    <location>
        <begin position="29"/>
        <end position="40"/>
    </location>
</feature>
<evidence type="ECO:0000256" key="1">
    <source>
        <dbReference type="SAM" id="MobiDB-lite"/>
    </source>
</evidence>
<dbReference type="SUPFAM" id="SSF52833">
    <property type="entry name" value="Thioredoxin-like"/>
    <property type="match status" value="1"/>
</dbReference>
<evidence type="ECO:0000313" key="4">
    <source>
        <dbReference type="Proteomes" id="UP000290540"/>
    </source>
</evidence>
<evidence type="ECO:0008006" key="5">
    <source>
        <dbReference type="Google" id="ProtNLM"/>
    </source>
</evidence>
<feature type="region of interest" description="Disordered" evidence="1">
    <location>
        <begin position="29"/>
        <end position="72"/>
    </location>
</feature>
<keyword evidence="2" id="KW-0732">Signal</keyword>
<evidence type="ECO:0000256" key="2">
    <source>
        <dbReference type="SAM" id="SignalP"/>
    </source>
</evidence>
<reference evidence="3 4" key="1">
    <citation type="submission" date="2016-12" db="EMBL/GenBank/DDBJ databases">
        <title>Draft genome sequence of Fusarium oxysporum causing rot on Narcissus.</title>
        <authorList>
            <person name="Armitage A.D."/>
            <person name="Taylor A."/>
            <person name="Clarkson J.P."/>
            <person name="Harrison R.J."/>
            <person name="Jackson A.C."/>
        </authorList>
    </citation>
    <scope>NUCLEOTIDE SEQUENCE [LARGE SCALE GENOMIC DNA]</scope>
    <source>
        <strain evidence="3 4">N139</strain>
    </source>
</reference>
<dbReference type="AlphaFoldDB" id="A0A4Q2V8D1"/>